<dbReference type="InterPro" id="IPR025433">
    <property type="entry name" value="DUF4168"/>
</dbReference>
<dbReference type="KEGG" id="cyn:Cyan7425_0559"/>
<name>B8HU30_CYAP4</name>
<protein>
    <recommendedName>
        <fullName evidence="1">DUF4168 domain-containing protein</fullName>
    </recommendedName>
</protein>
<dbReference type="STRING" id="395961.Cyan7425_0559"/>
<dbReference type="eggNOG" id="ENOG5032VR9">
    <property type="taxonomic scope" value="Bacteria"/>
</dbReference>
<gene>
    <name evidence="2" type="ordered locus">Cyan7425_0559</name>
</gene>
<organism evidence="2">
    <name type="scientific">Cyanothece sp. (strain PCC 7425 / ATCC 29141)</name>
    <dbReference type="NCBI Taxonomy" id="395961"/>
    <lineage>
        <taxon>Bacteria</taxon>
        <taxon>Bacillati</taxon>
        <taxon>Cyanobacteriota</taxon>
        <taxon>Cyanophyceae</taxon>
        <taxon>Gomontiellales</taxon>
        <taxon>Cyanothecaceae</taxon>
        <taxon>Cyanothece</taxon>
    </lineage>
</organism>
<dbReference type="HOGENOM" id="CLU_123293_2_0_3"/>
<dbReference type="EMBL" id="CP001344">
    <property type="protein sequence ID" value="ACL42950.1"/>
    <property type="molecule type" value="Genomic_DNA"/>
</dbReference>
<sequence length="161" mass="17893">MPYLPYRLATIRPPQLCTALLLSVLSLGSVLENGSFGSLFSASFPPALGQTTISTDQVSSYARAVLSIEPIRRRYYQQAQQVMKGAVPKNSCLGNNRANVPQELEDICSSYLSESKTVIEKNKLTLEQFNEITMRARSDTALNSRIQQELVRQQQLATPPK</sequence>
<evidence type="ECO:0000259" key="1">
    <source>
        <dbReference type="Pfam" id="PF13767"/>
    </source>
</evidence>
<evidence type="ECO:0000313" key="2">
    <source>
        <dbReference type="EMBL" id="ACL42950.1"/>
    </source>
</evidence>
<feature type="domain" description="DUF4168" evidence="1">
    <location>
        <begin position="54"/>
        <end position="146"/>
    </location>
</feature>
<accession>B8HU30</accession>
<dbReference type="AlphaFoldDB" id="B8HU30"/>
<dbReference type="OrthoDB" id="565076at2"/>
<dbReference type="Pfam" id="PF13767">
    <property type="entry name" value="DUF4168"/>
    <property type="match status" value="1"/>
</dbReference>
<proteinExistence type="predicted"/>
<reference evidence="2" key="1">
    <citation type="submission" date="2009-01" db="EMBL/GenBank/DDBJ databases">
        <title>Complete sequence of chromosome Cyanothece sp. PCC 7425.</title>
        <authorList>
            <consortium name="US DOE Joint Genome Institute"/>
            <person name="Lucas S."/>
            <person name="Copeland A."/>
            <person name="Lapidus A."/>
            <person name="Glavina del Rio T."/>
            <person name="Dalin E."/>
            <person name="Tice H."/>
            <person name="Bruce D."/>
            <person name="Goodwin L."/>
            <person name="Pitluck S."/>
            <person name="Sims D."/>
            <person name="Meineke L."/>
            <person name="Brettin T."/>
            <person name="Detter J.C."/>
            <person name="Han C."/>
            <person name="Larimer F."/>
            <person name="Land M."/>
            <person name="Hauser L."/>
            <person name="Kyrpides N."/>
            <person name="Ovchinnikova G."/>
            <person name="Liberton M."/>
            <person name="Stoeckel J."/>
            <person name="Banerjee A."/>
            <person name="Singh A."/>
            <person name="Page L."/>
            <person name="Sato H."/>
            <person name="Zhao L."/>
            <person name="Sherman L."/>
            <person name="Pakrasi H."/>
            <person name="Richardson P."/>
        </authorList>
    </citation>
    <scope>NUCLEOTIDE SEQUENCE</scope>
    <source>
        <strain evidence="2">PCC 7425</strain>
    </source>
</reference>